<feature type="active site" description="Proton donor" evidence="10">
    <location>
        <position position="640"/>
    </location>
</feature>
<dbReference type="InterPro" id="IPR044856">
    <property type="entry name" value="Malate_synth_C_sf"/>
</dbReference>
<dbReference type="InterPro" id="IPR046363">
    <property type="entry name" value="MS_N_TIM-barrel_dom"/>
</dbReference>
<keyword evidence="18" id="KW-1185">Reference proteome</keyword>
<evidence type="ECO:0000256" key="12">
    <source>
        <dbReference type="RuleBase" id="RU003572"/>
    </source>
</evidence>
<feature type="domain" description="Malate synthase G alpha-beta insertion" evidence="15">
    <location>
        <begin position="167"/>
        <end position="241"/>
    </location>
</feature>
<evidence type="ECO:0000256" key="6">
    <source>
        <dbReference type="ARBA" id="ARBA00022723"/>
    </source>
</evidence>
<feature type="active site" description="Proton acceptor" evidence="10">
    <location>
        <position position="346"/>
    </location>
</feature>
<comment type="caution">
    <text evidence="17">The sequence shown here is derived from an EMBL/GenBank/DDBJ whole genome shotgun (WGS) entry which is preliminary data.</text>
</comment>
<dbReference type="Proteomes" id="UP000664554">
    <property type="component" value="Unassembled WGS sequence"/>
</dbReference>
<comment type="catalytic activity">
    <reaction evidence="9 10 12">
        <text>glyoxylate + acetyl-CoA + H2O = (S)-malate + CoA + H(+)</text>
        <dbReference type="Rhea" id="RHEA:18181"/>
        <dbReference type="ChEBI" id="CHEBI:15377"/>
        <dbReference type="ChEBI" id="CHEBI:15378"/>
        <dbReference type="ChEBI" id="CHEBI:15589"/>
        <dbReference type="ChEBI" id="CHEBI:36655"/>
        <dbReference type="ChEBI" id="CHEBI:57287"/>
        <dbReference type="ChEBI" id="CHEBI:57288"/>
        <dbReference type="EC" id="2.3.3.9"/>
    </reaction>
</comment>
<evidence type="ECO:0000259" key="14">
    <source>
        <dbReference type="Pfam" id="PF20656"/>
    </source>
</evidence>
<evidence type="ECO:0000256" key="11">
    <source>
        <dbReference type="NCBIfam" id="TIGR01345"/>
    </source>
</evidence>
<proteinExistence type="inferred from homology"/>
<dbReference type="InterPro" id="IPR011076">
    <property type="entry name" value="Malate_synth_sf"/>
</dbReference>
<evidence type="ECO:0000256" key="10">
    <source>
        <dbReference type="HAMAP-Rule" id="MF_00641"/>
    </source>
</evidence>
<dbReference type="HAMAP" id="MF_00641">
    <property type="entry name" value="Malate_synth_G"/>
    <property type="match status" value="1"/>
</dbReference>
<dbReference type="Pfam" id="PF01274">
    <property type="entry name" value="MS_TIM-barrel"/>
    <property type="match status" value="1"/>
</dbReference>
<evidence type="ECO:0000256" key="3">
    <source>
        <dbReference type="ARBA" id="ARBA00022490"/>
    </source>
</evidence>
<comment type="pathway">
    <text evidence="10 12">Carbohydrate metabolism; glyoxylate cycle; (S)-malate from isocitrate: step 2/2.</text>
</comment>
<evidence type="ECO:0000259" key="15">
    <source>
        <dbReference type="Pfam" id="PF20658"/>
    </source>
</evidence>
<dbReference type="Pfam" id="PF20656">
    <property type="entry name" value="MS_N"/>
    <property type="match status" value="1"/>
</dbReference>
<keyword evidence="7 10" id="KW-0460">Magnesium</keyword>
<dbReference type="Gene3D" id="1.20.1220.12">
    <property type="entry name" value="Malate synthase, domain III"/>
    <property type="match status" value="1"/>
</dbReference>
<feature type="binding site" evidence="10">
    <location>
        <position position="550"/>
    </location>
    <ligand>
        <name>acetyl-CoA</name>
        <dbReference type="ChEBI" id="CHEBI:57288"/>
    </ligand>
</feature>
<feature type="binding site" evidence="10">
    <location>
        <position position="319"/>
    </location>
    <ligand>
        <name>acetyl-CoA</name>
        <dbReference type="ChEBI" id="CHEBI:57288"/>
    </ligand>
</feature>
<feature type="binding site" evidence="10">
    <location>
        <position position="441"/>
    </location>
    <ligand>
        <name>Mg(2+)</name>
        <dbReference type="ChEBI" id="CHEBI:18420"/>
    </ligand>
</feature>
<dbReference type="InterPro" id="IPR006253">
    <property type="entry name" value="Malate_synthG"/>
</dbReference>
<keyword evidence="2 10" id="KW-0329">Glyoxylate bypass</keyword>
<evidence type="ECO:0000256" key="9">
    <source>
        <dbReference type="ARBA" id="ARBA00047918"/>
    </source>
</evidence>
<name>A0ABS3NL59_9GAMM</name>
<keyword evidence="4 10" id="KW-0816">Tricarboxylic acid cycle</keyword>
<feature type="binding site" evidence="10">
    <location>
        <position position="441"/>
    </location>
    <ligand>
        <name>glyoxylate</name>
        <dbReference type="ChEBI" id="CHEBI:36655"/>
    </ligand>
</feature>
<keyword evidence="8 10" id="KW-0558">Oxidation</keyword>
<evidence type="ECO:0000256" key="1">
    <source>
        <dbReference type="ARBA" id="ARBA00001946"/>
    </source>
</evidence>
<keyword evidence="17" id="KW-0012">Acyltransferase</keyword>
<dbReference type="Pfam" id="PF20658">
    <property type="entry name" value="MSG_insertion"/>
    <property type="match status" value="1"/>
</dbReference>
<protein>
    <recommendedName>
        <fullName evidence="10 11">Malate synthase G</fullName>
        <ecNumber evidence="10 11">2.3.3.9</ecNumber>
    </recommendedName>
</protein>
<keyword evidence="3 10" id="KW-0963">Cytoplasm</keyword>
<feature type="domain" description="Malate synthase C-terminal" evidence="16">
    <location>
        <begin position="600"/>
        <end position="693"/>
    </location>
</feature>
<dbReference type="EMBL" id="JAGBKM010000001">
    <property type="protein sequence ID" value="MBO1529813.1"/>
    <property type="molecule type" value="Genomic_DNA"/>
</dbReference>
<feature type="binding site" evidence="10">
    <location>
        <position position="282"/>
    </location>
    <ligand>
        <name>acetyl-CoA</name>
        <dbReference type="ChEBI" id="CHEBI:57288"/>
    </ligand>
</feature>
<keyword evidence="5 10" id="KW-0808">Transferase</keyword>
<dbReference type="GO" id="GO:0004474">
    <property type="term" value="F:malate synthase activity"/>
    <property type="evidence" value="ECO:0007669"/>
    <property type="project" value="UniProtKB-EC"/>
</dbReference>
<comment type="function">
    <text evidence="10">Involved in the glycolate utilization. Catalyzes the condensation and subsequent hydrolysis of acetyl-coenzyme A (acetyl-CoA) and glyoxylate to form malate and CoA.</text>
</comment>
<comment type="similarity">
    <text evidence="10 12">Belongs to the malate synthase family. GlcB subfamily.</text>
</comment>
<sequence length="736" mass="81731">MSQASHANRIQKGILAIDQQLYDFIENEVLPKVGVDSDRYWSGFEQVVKDFTPRNKALLATRTKIQQQIDQWHLDNPAKDGEIDYPAYKSFLQEIGYLLPEGDDFKVSTENVDDEIAHIAGPQLVVPVRNARYALNATNARWGSLYDALYGTDVISEENGQEVTRQYNPTRGAAVVAYAKNFLDEHFALASGSYNDATGFQVVDGALEVVQGESSTSLQDPAKFVGFVGDADSPTGILLKNNNLHAEIQIDSSHPVGKDDPAGIKDVLLESAITAIQDCEDSIAAVDAEEKVEVYRNWFGLMNGDLEETFEKGGKTRTRKLNPDREYTTPDGGKLVLPGRSLLLIRNVGHLMQNPAILVDLGDGQEEIFEGLMDGLITPLLSLNDLKGKTELSNSRKGSMYIVKPKMHGPEEVKMANDLFNASEDLLGLERHTLKIGIMDEERRMTVNLKEAIRQAKERVIFINTGFLDRTGDEMHTSMNAGAFVPKGEMKSQAWQPAYEQWNVDIGLETGLQGHAQIGKGMWAKPDEMKEMMDTKAAHPQAGANTAWVPSPTGATLHSLHYHEVSVADVQDELKSRERASLDDILTIPLAKDTNWSEEEKQQELDNNAQGILGYVVRWVNQGVGCSKVPDINDVGLMEDRATLRISSQHITNWLHHDVVSEQQVMDTMKRMAKVVDEQNAGDPSYQPMSTDFDNSHAFKAACDLVFKGREQPSGYTEPLLHQARLDLKAQLPCRA</sequence>
<evidence type="ECO:0000259" key="16">
    <source>
        <dbReference type="Pfam" id="PF20659"/>
    </source>
</evidence>
<dbReference type="PANTHER" id="PTHR42739:SF1">
    <property type="entry name" value="MALATE SYNTHASE G"/>
    <property type="match status" value="1"/>
</dbReference>
<dbReference type="InterPro" id="IPR048356">
    <property type="entry name" value="MS_N"/>
</dbReference>
<keyword evidence="6 10" id="KW-0479">Metal-binding</keyword>
<evidence type="ECO:0000313" key="17">
    <source>
        <dbReference type="EMBL" id="MBO1529813.1"/>
    </source>
</evidence>
<evidence type="ECO:0000256" key="5">
    <source>
        <dbReference type="ARBA" id="ARBA00022679"/>
    </source>
</evidence>
<accession>A0ABS3NL59</accession>
<dbReference type="Gene3D" id="3.20.20.360">
    <property type="entry name" value="Malate synthase, domain 3"/>
    <property type="match status" value="2"/>
</dbReference>
<comment type="caution">
    <text evidence="10">Lacks conserved residue(s) required for the propagation of feature annotation.</text>
</comment>
<dbReference type="Pfam" id="PF20659">
    <property type="entry name" value="MS_C"/>
    <property type="match status" value="1"/>
</dbReference>
<evidence type="ECO:0000256" key="7">
    <source>
        <dbReference type="ARBA" id="ARBA00022842"/>
    </source>
</evidence>
<dbReference type="EC" id="2.3.3.9" evidence="10 11"/>
<dbReference type="InterPro" id="IPR001465">
    <property type="entry name" value="Malate_synthase_TIM"/>
</dbReference>
<feature type="binding site" evidence="10">
    <location>
        <position position="469"/>
    </location>
    <ligand>
        <name>Mg(2+)</name>
        <dbReference type="ChEBI" id="CHEBI:18420"/>
    </ligand>
</feature>
<dbReference type="NCBIfam" id="TIGR01345">
    <property type="entry name" value="malate_syn_G"/>
    <property type="match status" value="1"/>
</dbReference>
<comment type="subunit">
    <text evidence="10">Monomer.</text>
</comment>
<evidence type="ECO:0000256" key="8">
    <source>
        <dbReference type="ARBA" id="ARBA00023097"/>
    </source>
</evidence>
<evidence type="ECO:0000259" key="13">
    <source>
        <dbReference type="Pfam" id="PF01274"/>
    </source>
</evidence>
<dbReference type="SUPFAM" id="SSF51645">
    <property type="entry name" value="Malate synthase G"/>
    <property type="match status" value="1"/>
</dbReference>
<feature type="modified residue" description="Cysteine sulfenic acid (-SOH)" evidence="10">
    <location>
        <position position="626"/>
    </location>
</feature>
<feature type="domain" description="Malate synthase N-terminal" evidence="14">
    <location>
        <begin position="21"/>
        <end position="77"/>
    </location>
</feature>
<reference evidence="17 18" key="1">
    <citation type="submission" date="2021-03" db="EMBL/GenBank/DDBJ databases">
        <authorList>
            <person name="Shang D.-D."/>
            <person name="Du Z.-J."/>
            <person name="Chen G.-J."/>
        </authorList>
    </citation>
    <scope>NUCLEOTIDE SEQUENCE [LARGE SCALE GENOMIC DNA]</scope>
    <source>
        <strain evidence="17 18">F1192</strain>
    </source>
</reference>
<organism evidence="17 18">
    <name type="scientific">Psychrobacter coccoides</name>
    <dbReference type="NCBI Taxonomy" id="2818440"/>
    <lineage>
        <taxon>Bacteria</taxon>
        <taxon>Pseudomonadati</taxon>
        <taxon>Pseudomonadota</taxon>
        <taxon>Gammaproteobacteria</taxon>
        <taxon>Moraxellales</taxon>
        <taxon>Moraxellaceae</taxon>
        <taxon>Psychrobacter</taxon>
    </lineage>
</organism>
<evidence type="ECO:0000256" key="4">
    <source>
        <dbReference type="ARBA" id="ARBA00022532"/>
    </source>
</evidence>
<comment type="cofactor">
    <cofactor evidence="1 10">
        <name>Mg(2+)</name>
        <dbReference type="ChEBI" id="CHEBI:18420"/>
    </cofactor>
</comment>
<comment type="subcellular location">
    <subcellularLocation>
        <location evidence="10 12">Cytoplasm</location>
    </subcellularLocation>
</comment>
<feature type="binding site" evidence="10">
    <location>
        <begin position="466"/>
        <end position="469"/>
    </location>
    <ligand>
        <name>glyoxylate</name>
        <dbReference type="ChEBI" id="CHEBI:36655"/>
    </ligand>
</feature>
<feature type="binding site" evidence="10">
    <location>
        <position position="125"/>
    </location>
    <ligand>
        <name>acetyl-CoA</name>
        <dbReference type="ChEBI" id="CHEBI:57288"/>
    </ligand>
</feature>
<dbReference type="NCBIfam" id="NF002825">
    <property type="entry name" value="PRK02999.1"/>
    <property type="match status" value="1"/>
</dbReference>
<dbReference type="PANTHER" id="PTHR42739">
    <property type="entry name" value="MALATE SYNTHASE G"/>
    <property type="match status" value="1"/>
</dbReference>
<evidence type="ECO:0000313" key="18">
    <source>
        <dbReference type="Proteomes" id="UP000664554"/>
    </source>
</evidence>
<dbReference type="InterPro" id="IPR048357">
    <property type="entry name" value="MSG_insertion"/>
</dbReference>
<dbReference type="RefSeq" id="WP_207988831.1">
    <property type="nucleotide sequence ID" value="NZ_JAGBKM010000001.1"/>
</dbReference>
<dbReference type="InterPro" id="IPR048355">
    <property type="entry name" value="MS_C"/>
</dbReference>
<feature type="domain" description="Malate synthase TIM barrel" evidence="13">
    <location>
        <begin position="343"/>
        <end position="587"/>
    </location>
</feature>
<feature type="binding site" evidence="10">
    <location>
        <position position="346"/>
    </location>
    <ligand>
        <name>glyoxylate</name>
        <dbReference type="ChEBI" id="CHEBI:36655"/>
    </ligand>
</feature>
<evidence type="ECO:0000256" key="2">
    <source>
        <dbReference type="ARBA" id="ARBA00022435"/>
    </source>
</evidence>
<gene>
    <name evidence="10" type="primary">glcB</name>
    <name evidence="17" type="ORF">J3492_01105</name>
</gene>
<feature type="binding site" evidence="10">
    <location>
        <begin position="132"/>
        <end position="133"/>
    </location>
    <ligand>
        <name>acetyl-CoA</name>
        <dbReference type="ChEBI" id="CHEBI:57288"/>
    </ligand>
</feature>